<dbReference type="Pfam" id="PF07980">
    <property type="entry name" value="SusD_RagB"/>
    <property type="match status" value="1"/>
</dbReference>
<feature type="domain" description="SusD-like N-terminal" evidence="8">
    <location>
        <begin position="22"/>
        <end position="221"/>
    </location>
</feature>
<sequence length="472" mass="52276">MKTIIKILILSLSVSLISCSDDFLEPTPTSVLTTENYFNTPEEVETAVINMYDAIQGVNSTRSEDNHGVMYEFYLTEMRSDNTRTKSSEGEAAQFENYSIQPTNGIVNDYYASFYNVIYRANVVLANLEVAGASATKFEAEAKFVRAYAYFNLVRLFGDVPLVETIISPEDKTTAYTRVATSTIYELIENDLLTAINGLSDESKYRASKAAAETLLAKVYLTLSRYSEAQALLESVMNPSRGFSLEPNYKDVFYNEGNNEIIFTIGYLGDSEDSQNFSAEWLNAVGRTSGVNYVTNDAKQALDDLGGNRTAYSYRVDQAQITQHQVVKYLPNGDDNLGILPTSSDPTKAGNDWIVLRYADVILMHVEAIMAGAASTTSSTAINSMQLIRNRAGITTPITSISKQELLDERRVELAFENHRLFDLIRMGEAENTLGTFSANNGLSFSSTDLLLPIPQREINLSNGLLTQNPGY</sequence>
<evidence type="ECO:0000313" key="10">
    <source>
        <dbReference type="Proteomes" id="UP001597062"/>
    </source>
</evidence>
<proteinExistence type="inferred from homology"/>
<keyword evidence="10" id="KW-1185">Reference proteome</keyword>
<dbReference type="InterPro" id="IPR012944">
    <property type="entry name" value="SusD_RagB_dom"/>
</dbReference>
<comment type="similarity">
    <text evidence="2">Belongs to the SusD family.</text>
</comment>
<dbReference type="Pfam" id="PF14322">
    <property type="entry name" value="SusD-like_3"/>
    <property type="match status" value="1"/>
</dbReference>
<evidence type="ECO:0000256" key="3">
    <source>
        <dbReference type="ARBA" id="ARBA00022729"/>
    </source>
</evidence>
<evidence type="ECO:0000256" key="4">
    <source>
        <dbReference type="ARBA" id="ARBA00023136"/>
    </source>
</evidence>
<dbReference type="RefSeq" id="WP_386108264.1">
    <property type="nucleotide sequence ID" value="NZ_JBHTJR010000051.1"/>
</dbReference>
<protein>
    <submittedName>
        <fullName evidence="9">RagB/SusD family nutrient uptake outer membrane protein</fullName>
    </submittedName>
</protein>
<evidence type="ECO:0000256" key="6">
    <source>
        <dbReference type="SAM" id="SignalP"/>
    </source>
</evidence>
<evidence type="ECO:0000256" key="1">
    <source>
        <dbReference type="ARBA" id="ARBA00004442"/>
    </source>
</evidence>
<dbReference type="EMBL" id="JBHTJR010000051">
    <property type="protein sequence ID" value="MFD0993720.1"/>
    <property type="molecule type" value="Genomic_DNA"/>
</dbReference>
<organism evidence="9 10">
    <name type="scientific">Tenacibaculum geojense</name>
    <dbReference type="NCBI Taxonomy" id="915352"/>
    <lineage>
        <taxon>Bacteria</taxon>
        <taxon>Pseudomonadati</taxon>
        <taxon>Bacteroidota</taxon>
        <taxon>Flavobacteriia</taxon>
        <taxon>Flavobacteriales</taxon>
        <taxon>Flavobacteriaceae</taxon>
        <taxon>Tenacibaculum</taxon>
    </lineage>
</organism>
<evidence type="ECO:0000259" key="7">
    <source>
        <dbReference type="Pfam" id="PF07980"/>
    </source>
</evidence>
<feature type="signal peptide" evidence="6">
    <location>
        <begin position="1"/>
        <end position="20"/>
    </location>
</feature>
<keyword evidence="5" id="KW-0998">Cell outer membrane</keyword>
<dbReference type="CDD" id="cd08977">
    <property type="entry name" value="SusD"/>
    <property type="match status" value="1"/>
</dbReference>
<evidence type="ECO:0000256" key="5">
    <source>
        <dbReference type="ARBA" id="ARBA00023237"/>
    </source>
</evidence>
<dbReference type="InterPro" id="IPR033985">
    <property type="entry name" value="SusD-like_N"/>
</dbReference>
<dbReference type="Gene3D" id="1.25.40.390">
    <property type="match status" value="1"/>
</dbReference>
<reference evidence="10" key="1">
    <citation type="journal article" date="2019" name="Int. J. Syst. Evol. Microbiol.">
        <title>The Global Catalogue of Microorganisms (GCM) 10K type strain sequencing project: providing services to taxonomists for standard genome sequencing and annotation.</title>
        <authorList>
            <consortium name="The Broad Institute Genomics Platform"/>
            <consortium name="The Broad Institute Genome Sequencing Center for Infectious Disease"/>
            <person name="Wu L."/>
            <person name="Ma J."/>
        </authorList>
    </citation>
    <scope>NUCLEOTIDE SEQUENCE [LARGE SCALE GENOMIC DNA]</scope>
    <source>
        <strain evidence="10">CCUG 60527</strain>
    </source>
</reference>
<dbReference type="SUPFAM" id="SSF48452">
    <property type="entry name" value="TPR-like"/>
    <property type="match status" value="1"/>
</dbReference>
<dbReference type="InterPro" id="IPR011990">
    <property type="entry name" value="TPR-like_helical_dom_sf"/>
</dbReference>
<keyword evidence="3 6" id="KW-0732">Signal</keyword>
<dbReference type="PROSITE" id="PS51257">
    <property type="entry name" value="PROKAR_LIPOPROTEIN"/>
    <property type="match status" value="1"/>
</dbReference>
<comment type="caution">
    <text evidence="9">The sequence shown here is derived from an EMBL/GenBank/DDBJ whole genome shotgun (WGS) entry which is preliminary data.</text>
</comment>
<feature type="domain" description="RagB/SusD" evidence="7">
    <location>
        <begin position="322"/>
        <end position="472"/>
    </location>
</feature>
<feature type="chain" id="PRO_5045654422" evidence="6">
    <location>
        <begin position="21"/>
        <end position="472"/>
    </location>
</feature>
<evidence type="ECO:0000259" key="8">
    <source>
        <dbReference type="Pfam" id="PF14322"/>
    </source>
</evidence>
<keyword evidence="4" id="KW-0472">Membrane</keyword>
<name>A0ABW3JTE5_9FLAO</name>
<evidence type="ECO:0000256" key="2">
    <source>
        <dbReference type="ARBA" id="ARBA00006275"/>
    </source>
</evidence>
<gene>
    <name evidence="9" type="ORF">ACFQ1U_10935</name>
</gene>
<comment type="subcellular location">
    <subcellularLocation>
        <location evidence="1">Cell outer membrane</location>
    </subcellularLocation>
</comment>
<dbReference type="Proteomes" id="UP001597062">
    <property type="component" value="Unassembled WGS sequence"/>
</dbReference>
<accession>A0ABW3JTE5</accession>
<evidence type="ECO:0000313" key="9">
    <source>
        <dbReference type="EMBL" id="MFD0993720.1"/>
    </source>
</evidence>